<keyword evidence="13" id="KW-1185">Reference proteome</keyword>
<evidence type="ECO:0000256" key="9">
    <source>
        <dbReference type="RuleBase" id="RU003613"/>
    </source>
</evidence>
<keyword evidence="4 9" id="KW-0812">Transmembrane</keyword>
<dbReference type="RefSeq" id="WP_036366790.1">
    <property type="nucleotide sequence ID" value="NZ_AOMT01000035.1"/>
</dbReference>
<dbReference type="AlphaFoldDB" id="A0A066UF57"/>
<evidence type="ECO:0000256" key="8">
    <source>
        <dbReference type="RuleBase" id="RU003612"/>
    </source>
</evidence>
<gene>
    <name evidence="12" type="ORF">MBO_08776</name>
</gene>
<comment type="subcellular location">
    <subcellularLocation>
        <location evidence="9">Cell inner membrane</location>
        <topology evidence="9">Single-pass type I membrane protein</topology>
    </subcellularLocation>
</comment>
<sequence length="293" mass="32052">MDQSVWLLLAVLAIVLGCILLVPAILRAINSKKQIDHAGDVHHKDGLPITPRDERLLTHDDAVALPSDDAPDALTSMAAVAASSPVVSASDRPIINPEPNKPAENADEAIAPSDAAHEETEQLRELNGKFEQNSPILDKHLSDQESFDQNNSPLLNATDNIAVVITPRNAYTGLSGKTVLSLVREYGLKYGVMNMFHRYEHENGTGDLWFSMMGVNNEGVQPFDLNVLAESRFNSILLFLSLPHPHALRGFDSMVSVAQMIADDLEADIYNEEGYTLDDAEFAKLRAHAASHQ</sequence>
<dbReference type="InterPro" id="IPR036765">
    <property type="entry name" value="ZipA_FtsZ-bd_C_sf"/>
</dbReference>
<comment type="similarity">
    <text evidence="8">Belongs to the ZipA family.</text>
</comment>
<evidence type="ECO:0000313" key="12">
    <source>
        <dbReference type="EMBL" id="KDN24527.1"/>
    </source>
</evidence>
<dbReference type="SMART" id="SM00771">
    <property type="entry name" value="ZipA_C"/>
    <property type="match status" value="1"/>
</dbReference>
<evidence type="ECO:0000259" key="11">
    <source>
        <dbReference type="SMART" id="SM00771"/>
    </source>
</evidence>
<keyword evidence="7 8" id="KW-0131">Cell cycle</keyword>
<dbReference type="PANTHER" id="PTHR38685:SF1">
    <property type="entry name" value="CELL DIVISION PROTEIN ZIPA"/>
    <property type="match status" value="1"/>
</dbReference>
<evidence type="ECO:0000256" key="4">
    <source>
        <dbReference type="ARBA" id="ARBA00022692"/>
    </source>
</evidence>
<dbReference type="InterPro" id="IPR011919">
    <property type="entry name" value="Cell_div_ZipA"/>
</dbReference>
<dbReference type="GO" id="GO:0032153">
    <property type="term" value="C:cell division site"/>
    <property type="evidence" value="ECO:0007669"/>
    <property type="project" value="TreeGrafter"/>
</dbReference>
<evidence type="ECO:0000313" key="13">
    <source>
        <dbReference type="Proteomes" id="UP000035860"/>
    </source>
</evidence>
<dbReference type="eggNOG" id="COG3115">
    <property type="taxonomic scope" value="Bacteria"/>
</dbReference>
<dbReference type="GO" id="GO:0000917">
    <property type="term" value="P:division septum assembly"/>
    <property type="evidence" value="ECO:0007669"/>
    <property type="project" value="TreeGrafter"/>
</dbReference>
<evidence type="ECO:0000256" key="3">
    <source>
        <dbReference type="ARBA" id="ARBA00022618"/>
    </source>
</evidence>
<dbReference type="GO" id="GO:0005886">
    <property type="term" value="C:plasma membrane"/>
    <property type="evidence" value="ECO:0007669"/>
    <property type="project" value="UniProtKB-SubCell"/>
</dbReference>
<dbReference type="Gene3D" id="3.30.1400.10">
    <property type="entry name" value="ZipA, C-terminal FtsZ-binding domain"/>
    <property type="match status" value="1"/>
</dbReference>
<proteinExistence type="inferred from homology"/>
<evidence type="ECO:0000256" key="10">
    <source>
        <dbReference type="SAM" id="Phobius"/>
    </source>
</evidence>
<keyword evidence="5 10" id="KW-1133">Transmembrane helix</keyword>
<evidence type="ECO:0000256" key="2">
    <source>
        <dbReference type="ARBA" id="ARBA00022519"/>
    </source>
</evidence>
<evidence type="ECO:0000256" key="1">
    <source>
        <dbReference type="ARBA" id="ARBA00022475"/>
    </source>
</evidence>
<feature type="transmembrane region" description="Helical" evidence="10">
    <location>
        <begin position="6"/>
        <end position="26"/>
    </location>
</feature>
<reference evidence="12 13" key="1">
    <citation type="journal article" date="2014" name="Genome Announc.">
        <title>Draft Genome Sequence of Moraxella bovoculi Strain 237T (ATCC BAA-1259T) Isolated from a Calf with Infectious Bovine Keratoconjunctivitis.</title>
        <authorList>
            <person name="Calcutt M.J."/>
            <person name="Foecking M.F."/>
            <person name="Martin N.T."/>
            <person name="Mhlanga-Mutangadura T."/>
            <person name="Reilly T.J."/>
        </authorList>
    </citation>
    <scope>NUCLEOTIDE SEQUENCE [LARGE SCALE GENOMIC DNA]</scope>
    <source>
        <strain evidence="12 13">237</strain>
    </source>
</reference>
<keyword evidence="3 8" id="KW-0132">Cell division</keyword>
<organism evidence="12 13">
    <name type="scientific">Moraxella bovoculi 237</name>
    <dbReference type="NCBI Taxonomy" id="743974"/>
    <lineage>
        <taxon>Bacteria</taxon>
        <taxon>Pseudomonadati</taxon>
        <taxon>Pseudomonadota</taxon>
        <taxon>Gammaproteobacteria</taxon>
        <taxon>Moraxellales</taxon>
        <taxon>Moraxellaceae</taxon>
        <taxon>Moraxella</taxon>
    </lineage>
</organism>
<evidence type="ECO:0000256" key="6">
    <source>
        <dbReference type="ARBA" id="ARBA00023136"/>
    </source>
</evidence>
<name>A0A066UF57_9GAMM</name>
<comment type="function">
    <text evidence="8">Essential cell division protein that stabilizes the FtsZ protofilaments by cross-linking them and that serves as a cytoplasmic membrane anchor for the Z ring. Also required for the recruitment to the septal ring of downstream cell division proteins.</text>
</comment>
<dbReference type="Proteomes" id="UP000035860">
    <property type="component" value="Unassembled WGS sequence"/>
</dbReference>
<dbReference type="EMBL" id="AOMT01000035">
    <property type="protein sequence ID" value="KDN24527.1"/>
    <property type="molecule type" value="Genomic_DNA"/>
</dbReference>
<comment type="caution">
    <text evidence="12">The sequence shown here is derived from an EMBL/GenBank/DDBJ whole genome shotgun (WGS) entry which is preliminary data.</text>
</comment>
<dbReference type="OrthoDB" id="7054914at2"/>
<dbReference type="PANTHER" id="PTHR38685">
    <property type="entry name" value="CELL DIVISION PROTEIN ZIPA"/>
    <property type="match status" value="1"/>
</dbReference>
<evidence type="ECO:0000256" key="7">
    <source>
        <dbReference type="ARBA" id="ARBA00023306"/>
    </source>
</evidence>
<dbReference type="InterPro" id="IPR007449">
    <property type="entry name" value="ZipA_FtsZ-bd_C"/>
</dbReference>
<feature type="domain" description="ZipA C-terminal FtsZ-binding" evidence="11">
    <location>
        <begin position="157"/>
        <end position="289"/>
    </location>
</feature>
<protein>
    <recommendedName>
        <fullName evidence="8">Cell division protein ZipA</fullName>
    </recommendedName>
</protein>
<dbReference type="SUPFAM" id="SSF64383">
    <property type="entry name" value="Cell-division protein ZipA, C-terminal domain"/>
    <property type="match status" value="1"/>
</dbReference>
<accession>A0A066UF57</accession>
<keyword evidence="1 9" id="KW-1003">Cell membrane</keyword>
<keyword evidence="6 9" id="KW-0472">Membrane</keyword>
<evidence type="ECO:0000256" key="5">
    <source>
        <dbReference type="ARBA" id="ARBA00022989"/>
    </source>
</evidence>
<keyword evidence="2 9" id="KW-0997">Cell inner membrane</keyword>
<dbReference type="Pfam" id="PF04354">
    <property type="entry name" value="ZipA_C"/>
    <property type="match status" value="1"/>
</dbReference>